<reference evidence="2 3" key="1">
    <citation type="journal article" date="2016" name="Antonie Van Leeuwenhoek">
        <title>Dongia soli sp. nov., isolated from soil from Dokdo, Korea.</title>
        <authorList>
            <person name="Kim D.U."/>
            <person name="Lee H."/>
            <person name="Kim H."/>
            <person name="Kim S.G."/>
            <person name="Ka J.O."/>
        </authorList>
    </citation>
    <scope>NUCLEOTIDE SEQUENCE [LARGE SCALE GENOMIC DNA]</scope>
    <source>
        <strain evidence="2 3">D78</strain>
    </source>
</reference>
<dbReference type="Proteomes" id="UP001279642">
    <property type="component" value="Unassembled WGS sequence"/>
</dbReference>
<feature type="domain" description="Hemerythrin-like" evidence="1">
    <location>
        <begin position="4"/>
        <end position="123"/>
    </location>
</feature>
<dbReference type="InterPro" id="IPR012312">
    <property type="entry name" value="Hemerythrin-like"/>
</dbReference>
<keyword evidence="3" id="KW-1185">Reference proteome</keyword>
<accession>A0ABU5EHM9</accession>
<evidence type="ECO:0000313" key="2">
    <source>
        <dbReference type="EMBL" id="MDY0885660.1"/>
    </source>
</evidence>
<dbReference type="RefSeq" id="WP_320510735.1">
    <property type="nucleotide sequence ID" value="NZ_JAXCLW010000012.1"/>
</dbReference>
<protein>
    <submittedName>
        <fullName evidence="2">Hemerythrin domain-containing protein</fullName>
    </submittedName>
</protein>
<organism evidence="2 3">
    <name type="scientific">Dongia soli</name>
    <dbReference type="NCBI Taxonomy" id="600628"/>
    <lineage>
        <taxon>Bacteria</taxon>
        <taxon>Pseudomonadati</taxon>
        <taxon>Pseudomonadota</taxon>
        <taxon>Alphaproteobacteria</taxon>
        <taxon>Rhodospirillales</taxon>
        <taxon>Dongiaceae</taxon>
        <taxon>Dongia</taxon>
    </lineage>
</organism>
<dbReference type="EMBL" id="JAXCLW010000012">
    <property type="protein sequence ID" value="MDY0885660.1"/>
    <property type="molecule type" value="Genomic_DNA"/>
</dbReference>
<dbReference type="PANTHER" id="PTHR35585:SF1">
    <property type="entry name" value="HHE DOMAIN PROTEIN (AFU_ORTHOLOGUE AFUA_4G00730)"/>
    <property type="match status" value="1"/>
</dbReference>
<comment type="caution">
    <text evidence="2">The sequence shown here is derived from an EMBL/GenBank/DDBJ whole genome shotgun (WGS) entry which is preliminary data.</text>
</comment>
<dbReference type="PANTHER" id="PTHR35585">
    <property type="entry name" value="HHE DOMAIN PROTEIN (AFU_ORTHOLOGUE AFUA_4G00730)"/>
    <property type="match status" value="1"/>
</dbReference>
<proteinExistence type="predicted"/>
<dbReference type="Gene3D" id="1.20.120.520">
    <property type="entry name" value="nmb1532 protein domain like"/>
    <property type="match status" value="1"/>
</dbReference>
<gene>
    <name evidence="2" type="ORF">SMD27_22675</name>
</gene>
<evidence type="ECO:0000259" key="1">
    <source>
        <dbReference type="Pfam" id="PF01814"/>
    </source>
</evidence>
<name>A0ABU5EHM9_9PROT</name>
<dbReference type="Pfam" id="PF01814">
    <property type="entry name" value="Hemerythrin"/>
    <property type="match status" value="1"/>
</dbReference>
<evidence type="ECO:0000313" key="3">
    <source>
        <dbReference type="Proteomes" id="UP001279642"/>
    </source>
</evidence>
<sequence length="151" mass="17388">MEIRELLKKDHEKVKELLEKMSSGKLQEDALKTTFDEFKVALTSHSKAEEKVVYAKLKKEKEEETQEAGIEGEIEHGLVDQLLQVMARSRSKGSTRWEAYLKVIKDLLEHHIKEEESTVFTQLGEHFDATALQKMGEEMEQEKNKVMKAAA</sequence>